<feature type="compositionally biased region" description="Low complexity" evidence="4">
    <location>
        <begin position="60"/>
        <end position="69"/>
    </location>
</feature>
<dbReference type="GO" id="GO:0003677">
    <property type="term" value="F:DNA binding"/>
    <property type="evidence" value="ECO:0007669"/>
    <property type="project" value="UniProtKB-KW"/>
</dbReference>
<dbReference type="Pfam" id="PF00392">
    <property type="entry name" value="GntR"/>
    <property type="match status" value="1"/>
</dbReference>
<dbReference type="InterPro" id="IPR036390">
    <property type="entry name" value="WH_DNA-bd_sf"/>
</dbReference>
<feature type="domain" description="HTH gntR-type" evidence="5">
    <location>
        <begin position="86"/>
        <end position="153"/>
    </location>
</feature>
<dbReference type="EMBL" id="BOMB01000030">
    <property type="protein sequence ID" value="GID14300.1"/>
    <property type="molecule type" value="Genomic_DNA"/>
</dbReference>
<dbReference type="SUPFAM" id="SSF48008">
    <property type="entry name" value="GntR ligand-binding domain-like"/>
    <property type="match status" value="1"/>
</dbReference>
<dbReference type="Pfam" id="PF07729">
    <property type="entry name" value="FCD"/>
    <property type="match status" value="1"/>
</dbReference>
<dbReference type="PROSITE" id="PS50949">
    <property type="entry name" value="HTH_GNTR"/>
    <property type="match status" value="1"/>
</dbReference>
<organism evidence="6 7">
    <name type="scientific">Actinocatenispora rupis</name>
    <dbReference type="NCBI Taxonomy" id="519421"/>
    <lineage>
        <taxon>Bacteria</taxon>
        <taxon>Bacillati</taxon>
        <taxon>Actinomycetota</taxon>
        <taxon>Actinomycetes</taxon>
        <taxon>Micromonosporales</taxon>
        <taxon>Micromonosporaceae</taxon>
        <taxon>Actinocatenispora</taxon>
    </lineage>
</organism>
<dbReference type="Gene3D" id="1.20.120.530">
    <property type="entry name" value="GntR ligand-binding domain-like"/>
    <property type="match status" value="1"/>
</dbReference>
<evidence type="ECO:0000256" key="2">
    <source>
        <dbReference type="ARBA" id="ARBA00023125"/>
    </source>
</evidence>
<dbReference type="PANTHER" id="PTHR43537:SF44">
    <property type="entry name" value="GNTR FAMILY REGULATORY PROTEIN"/>
    <property type="match status" value="1"/>
</dbReference>
<evidence type="ECO:0000313" key="6">
    <source>
        <dbReference type="EMBL" id="GID14300.1"/>
    </source>
</evidence>
<dbReference type="AlphaFoldDB" id="A0A8J3NEW0"/>
<evidence type="ECO:0000256" key="3">
    <source>
        <dbReference type="ARBA" id="ARBA00023163"/>
    </source>
</evidence>
<evidence type="ECO:0000313" key="7">
    <source>
        <dbReference type="Proteomes" id="UP000612808"/>
    </source>
</evidence>
<evidence type="ECO:0000256" key="4">
    <source>
        <dbReference type="SAM" id="MobiDB-lite"/>
    </source>
</evidence>
<dbReference type="InterPro" id="IPR000524">
    <property type="entry name" value="Tscrpt_reg_HTH_GntR"/>
</dbReference>
<dbReference type="CDD" id="cd07377">
    <property type="entry name" value="WHTH_GntR"/>
    <property type="match status" value="1"/>
</dbReference>
<dbReference type="SMART" id="SM00345">
    <property type="entry name" value="HTH_GNTR"/>
    <property type="match status" value="1"/>
</dbReference>
<name>A0A8J3NEW0_9ACTN</name>
<dbReference type="PANTHER" id="PTHR43537">
    <property type="entry name" value="TRANSCRIPTIONAL REGULATOR, GNTR FAMILY"/>
    <property type="match status" value="1"/>
</dbReference>
<evidence type="ECO:0000256" key="1">
    <source>
        <dbReference type="ARBA" id="ARBA00023015"/>
    </source>
</evidence>
<dbReference type="SMART" id="SM00895">
    <property type="entry name" value="FCD"/>
    <property type="match status" value="1"/>
</dbReference>
<dbReference type="Gene3D" id="1.10.10.10">
    <property type="entry name" value="Winged helix-like DNA-binding domain superfamily/Winged helix DNA-binding domain"/>
    <property type="match status" value="1"/>
</dbReference>
<dbReference type="InterPro" id="IPR011711">
    <property type="entry name" value="GntR_C"/>
</dbReference>
<sequence>MAGEAQGGAAKAEVQSHTGVVCDCADNVGSVVLSPPGADSPFRQDLQGVSAAPHGRRTPARGTPGTRTVPYRAGERTIRVAEYPGRGIHGQTVERLARRILSGQLAEGDTIDIPALEAELDVSRTALREALKVLAAKGLVGARQKRGTFVRTREEWNLLDGDVMRWQFAGPERTWTRFLGDLAEVRGLVEPPAAHLAATRRTTEDVAALDAALDAMAAAGSPADAVAADLGFHRALLAATHNELLARMEVVIERALAERDRIVHEAAAPDPVPVHRAVRDAVAAGDPDAARDAMETLLALADQDAATTTHVRTEKA</sequence>
<dbReference type="InterPro" id="IPR008920">
    <property type="entry name" value="TF_FadR/GntR_C"/>
</dbReference>
<dbReference type="InterPro" id="IPR036388">
    <property type="entry name" value="WH-like_DNA-bd_sf"/>
</dbReference>
<keyword evidence="3" id="KW-0804">Transcription</keyword>
<accession>A0A8J3NEW0</accession>
<proteinExistence type="predicted"/>
<protein>
    <recommendedName>
        <fullName evidence="5">HTH gntR-type domain-containing protein</fullName>
    </recommendedName>
</protein>
<gene>
    <name evidence="6" type="ORF">Aru02nite_51890</name>
</gene>
<comment type="caution">
    <text evidence="6">The sequence shown here is derived from an EMBL/GenBank/DDBJ whole genome shotgun (WGS) entry which is preliminary data.</text>
</comment>
<dbReference type="SUPFAM" id="SSF46785">
    <property type="entry name" value="Winged helix' DNA-binding domain"/>
    <property type="match status" value="1"/>
</dbReference>
<dbReference type="Proteomes" id="UP000612808">
    <property type="component" value="Unassembled WGS sequence"/>
</dbReference>
<feature type="region of interest" description="Disordered" evidence="4">
    <location>
        <begin position="36"/>
        <end position="69"/>
    </location>
</feature>
<evidence type="ECO:0000259" key="5">
    <source>
        <dbReference type="PROSITE" id="PS50949"/>
    </source>
</evidence>
<dbReference type="GO" id="GO:0003700">
    <property type="term" value="F:DNA-binding transcription factor activity"/>
    <property type="evidence" value="ECO:0007669"/>
    <property type="project" value="InterPro"/>
</dbReference>
<keyword evidence="2" id="KW-0238">DNA-binding</keyword>
<keyword evidence="7" id="KW-1185">Reference proteome</keyword>
<reference evidence="6" key="1">
    <citation type="submission" date="2021-01" db="EMBL/GenBank/DDBJ databases">
        <title>Whole genome shotgun sequence of Actinocatenispora rupis NBRC 107355.</title>
        <authorList>
            <person name="Komaki H."/>
            <person name="Tamura T."/>
        </authorList>
    </citation>
    <scope>NUCLEOTIDE SEQUENCE</scope>
    <source>
        <strain evidence="6">NBRC 107355</strain>
    </source>
</reference>
<keyword evidence="1" id="KW-0805">Transcription regulation</keyword>